<dbReference type="Proteomes" id="UP000326921">
    <property type="component" value="Chromosome"/>
</dbReference>
<evidence type="ECO:0000259" key="2">
    <source>
        <dbReference type="Pfam" id="PF00535"/>
    </source>
</evidence>
<gene>
    <name evidence="3" type="ORF">GFH32_06415</name>
</gene>
<proteinExistence type="predicted"/>
<evidence type="ECO:0000313" key="3">
    <source>
        <dbReference type="EMBL" id="QGA25970.1"/>
    </source>
</evidence>
<dbReference type="GO" id="GO:0016740">
    <property type="term" value="F:transferase activity"/>
    <property type="evidence" value="ECO:0007669"/>
    <property type="project" value="UniProtKB-KW"/>
</dbReference>
<dbReference type="InterPro" id="IPR001173">
    <property type="entry name" value="Glyco_trans_2-like"/>
</dbReference>
<keyword evidence="1" id="KW-0472">Membrane</keyword>
<dbReference type="RefSeq" id="WP_153510368.1">
    <property type="nucleotide sequence ID" value="NZ_CP045652.1"/>
</dbReference>
<dbReference type="KEGG" id="sphe:GFH32_06415"/>
<dbReference type="EMBL" id="CP045652">
    <property type="protein sequence ID" value="QGA25970.1"/>
    <property type="molecule type" value="Genomic_DNA"/>
</dbReference>
<keyword evidence="1" id="KW-1133">Transmembrane helix</keyword>
<accession>A0A5Q0QFJ3</accession>
<dbReference type="InterPro" id="IPR050834">
    <property type="entry name" value="Glycosyltransf_2"/>
</dbReference>
<dbReference type="Gene3D" id="3.90.550.10">
    <property type="entry name" value="Spore Coat Polysaccharide Biosynthesis Protein SpsA, Chain A"/>
    <property type="match status" value="1"/>
</dbReference>
<dbReference type="SUPFAM" id="SSF53448">
    <property type="entry name" value="Nucleotide-diphospho-sugar transferases"/>
    <property type="match status" value="1"/>
</dbReference>
<dbReference type="PANTHER" id="PTHR43685">
    <property type="entry name" value="GLYCOSYLTRANSFERASE"/>
    <property type="match status" value="1"/>
</dbReference>
<keyword evidence="3" id="KW-0808">Transferase</keyword>
<feature type="domain" description="Glycosyltransferase 2-like" evidence="2">
    <location>
        <begin position="4"/>
        <end position="148"/>
    </location>
</feature>
<dbReference type="Pfam" id="PF00535">
    <property type="entry name" value="Glycos_transf_2"/>
    <property type="match status" value="1"/>
</dbReference>
<evidence type="ECO:0000256" key="1">
    <source>
        <dbReference type="SAM" id="Phobius"/>
    </source>
</evidence>
<name>A0A5Q0QFJ3_9SPHI</name>
<dbReference type="PANTHER" id="PTHR43685:SF2">
    <property type="entry name" value="GLYCOSYLTRANSFERASE 2-LIKE DOMAIN-CONTAINING PROTEIN"/>
    <property type="match status" value="1"/>
</dbReference>
<feature type="transmembrane region" description="Helical" evidence="1">
    <location>
        <begin position="300"/>
        <end position="320"/>
    </location>
</feature>
<reference evidence="3 4" key="1">
    <citation type="submission" date="2019-10" db="EMBL/GenBank/DDBJ databases">
        <authorList>
            <person name="Dong K."/>
        </authorList>
    </citation>
    <scope>NUCLEOTIDE SEQUENCE [LARGE SCALE GENOMIC DNA]</scope>
    <source>
        <strain evidence="4">dk4302</strain>
    </source>
</reference>
<dbReference type="AlphaFoldDB" id="A0A5Q0QFJ3"/>
<organism evidence="3 4">
    <name type="scientific">Sphingobacterium zhuxiongii</name>
    <dbReference type="NCBI Taxonomy" id="2662364"/>
    <lineage>
        <taxon>Bacteria</taxon>
        <taxon>Pseudomonadati</taxon>
        <taxon>Bacteroidota</taxon>
        <taxon>Sphingobacteriia</taxon>
        <taxon>Sphingobacteriales</taxon>
        <taxon>Sphingobacteriaceae</taxon>
        <taxon>Sphingobacterium</taxon>
    </lineage>
</organism>
<feature type="transmembrane region" description="Helical" evidence="1">
    <location>
        <begin position="271"/>
        <end position="293"/>
    </location>
</feature>
<protein>
    <submittedName>
        <fullName evidence="3">Glycosyltransferase</fullName>
    </submittedName>
</protein>
<keyword evidence="1" id="KW-0812">Transmembrane</keyword>
<sequence length="338" mass="38722">MFFSIIIPLYNRPVEIKELLASLTEQVYQDFEVIIVEDGSSKPAEDIVARFKDKLDVHYFFKENEGQGFARNYGFERAKGDFFIVFDSDIIVPKDYLNLVLQGLERDQWDAFGGPDAAHHSFTSIQKAISYSMTSPFTTGGIRGNKKHVGQFHPRSFNLGISRAVWEKTQGFKLSRRSEDIEFSIRMINEGFKVGLIPEAFVYHKRRANFNQFYKQTFNFGKGRIDIWQRYPAELKPVHALPAVFAIAVFGLIMINAINLLTMNEINIVNWLGWIGNSFMFIYTILLFIHALIVCRSIKVAFLAVIAAYTQLIAYGLGFLSEYFNVTLANKSKKKLTV</sequence>
<evidence type="ECO:0000313" key="4">
    <source>
        <dbReference type="Proteomes" id="UP000326921"/>
    </source>
</evidence>
<feature type="transmembrane region" description="Helical" evidence="1">
    <location>
        <begin position="240"/>
        <end position="259"/>
    </location>
</feature>
<keyword evidence="4" id="KW-1185">Reference proteome</keyword>
<dbReference type="InterPro" id="IPR029044">
    <property type="entry name" value="Nucleotide-diphossugar_trans"/>
</dbReference>